<dbReference type="InterPro" id="IPR009100">
    <property type="entry name" value="AcylCoA_DH/oxidase_NM_dom_sf"/>
</dbReference>
<dbReference type="InterPro" id="IPR013107">
    <property type="entry name" value="Acyl-CoA_DH_C"/>
</dbReference>
<sequence length="370" mass="38715">MSNDIADRTTPTDQAALLDILRAQAGTTEHDERPTPDTLAALRALGTLALRTPRAHGGAEADATTVARRLTEVGRACPTSSWVAGTCLTAKNIAAYSFPQATVAEVFADPDALFCGSGFPGGHGERVPGGVRVTGSWPSVSGCEDAVWATLGVLVDGVLTFVVVPLDDLTVERTWHMAGMRGTGSHTVVAQDLFVRDDHTAGKAPFGPADRLLYAIAVLAPVVGAAQGALDATTEMFASGRKPYMSAYTRMGDSPEARHWLAEAANLVHRAETTMLAVAARADAAAAPAGPDPLDGPDGHHQRLALADAARDCRAALELVLDLNGTSGFRTSNRLQRLWRDVAVGSRHPLLNPYLATENLGGSLVPPPAP</sequence>
<accession>A0A9X2GCC1</accession>
<dbReference type="InterPro" id="IPR046373">
    <property type="entry name" value="Acyl-CoA_Oxase/DH_mid-dom_sf"/>
</dbReference>
<keyword evidence="1" id="KW-0560">Oxidoreductase</keyword>
<gene>
    <name evidence="4" type="ORF">APR03_003276</name>
</gene>
<evidence type="ECO:0000256" key="1">
    <source>
        <dbReference type="ARBA" id="ARBA00023002"/>
    </source>
</evidence>
<evidence type="ECO:0000313" key="5">
    <source>
        <dbReference type="Proteomes" id="UP001139493"/>
    </source>
</evidence>
<dbReference type="GO" id="GO:0050660">
    <property type="term" value="F:flavin adenine dinucleotide binding"/>
    <property type="evidence" value="ECO:0007669"/>
    <property type="project" value="InterPro"/>
</dbReference>
<dbReference type="Pfam" id="PF08028">
    <property type="entry name" value="Acyl-CoA_dh_2"/>
    <property type="match status" value="1"/>
</dbReference>
<reference evidence="4" key="1">
    <citation type="submission" date="2022-06" db="EMBL/GenBank/DDBJ databases">
        <title>Genomic Encyclopedia of Archaeal and Bacterial Type Strains, Phase II (KMG-II): from individual species to whole genera.</title>
        <authorList>
            <person name="Goeker M."/>
        </authorList>
    </citation>
    <scope>NUCLEOTIDE SEQUENCE</scope>
    <source>
        <strain evidence="4">DSM 26652</strain>
    </source>
</reference>
<evidence type="ECO:0000259" key="2">
    <source>
        <dbReference type="Pfam" id="PF02771"/>
    </source>
</evidence>
<dbReference type="Gene3D" id="1.10.540.10">
    <property type="entry name" value="Acyl-CoA dehydrogenase/oxidase, N-terminal domain"/>
    <property type="match status" value="1"/>
</dbReference>
<dbReference type="InterPro" id="IPR037069">
    <property type="entry name" value="AcylCoA_DH/ox_N_sf"/>
</dbReference>
<keyword evidence="5" id="KW-1185">Reference proteome</keyword>
<name>A0A9X2GCC1_9MICO</name>
<dbReference type="RefSeq" id="WP_253837344.1">
    <property type="nucleotide sequence ID" value="NZ_JAMTCS010000010.1"/>
</dbReference>
<dbReference type="PIRSF" id="PIRSF016578">
    <property type="entry name" value="HsaA"/>
    <property type="match status" value="1"/>
</dbReference>
<dbReference type="SUPFAM" id="SSF47203">
    <property type="entry name" value="Acyl-CoA dehydrogenase C-terminal domain-like"/>
    <property type="match status" value="1"/>
</dbReference>
<dbReference type="Gene3D" id="1.20.140.10">
    <property type="entry name" value="Butyryl-CoA Dehydrogenase, subunit A, domain 3"/>
    <property type="match status" value="1"/>
</dbReference>
<organism evidence="4 5">
    <name type="scientific">Promicromonospora thailandica</name>
    <dbReference type="NCBI Taxonomy" id="765201"/>
    <lineage>
        <taxon>Bacteria</taxon>
        <taxon>Bacillati</taxon>
        <taxon>Actinomycetota</taxon>
        <taxon>Actinomycetes</taxon>
        <taxon>Micrococcales</taxon>
        <taxon>Promicromonosporaceae</taxon>
        <taxon>Promicromonospora</taxon>
    </lineage>
</organism>
<proteinExistence type="predicted"/>
<dbReference type="AlphaFoldDB" id="A0A9X2GCC1"/>
<comment type="caution">
    <text evidence="4">The sequence shown here is derived from an EMBL/GenBank/DDBJ whole genome shotgun (WGS) entry which is preliminary data.</text>
</comment>
<dbReference type="InterPro" id="IPR036250">
    <property type="entry name" value="AcylCo_DH-like_C"/>
</dbReference>
<evidence type="ECO:0000259" key="3">
    <source>
        <dbReference type="Pfam" id="PF08028"/>
    </source>
</evidence>
<feature type="domain" description="Acyl-CoA dehydrogenase C-terminal" evidence="3">
    <location>
        <begin position="219"/>
        <end position="352"/>
    </location>
</feature>
<dbReference type="EMBL" id="JAMTCS010000010">
    <property type="protein sequence ID" value="MCP2265911.1"/>
    <property type="molecule type" value="Genomic_DNA"/>
</dbReference>
<dbReference type="GO" id="GO:0016627">
    <property type="term" value="F:oxidoreductase activity, acting on the CH-CH group of donors"/>
    <property type="evidence" value="ECO:0007669"/>
    <property type="project" value="InterPro"/>
</dbReference>
<evidence type="ECO:0000313" key="4">
    <source>
        <dbReference type="EMBL" id="MCP2265911.1"/>
    </source>
</evidence>
<dbReference type="SUPFAM" id="SSF56645">
    <property type="entry name" value="Acyl-CoA dehydrogenase NM domain-like"/>
    <property type="match status" value="1"/>
</dbReference>
<feature type="domain" description="Acyl-CoA dehydrogenase/oxidase N-terminal" evidence="2">
    <location>
        <begin position="27"/>
        <end position="96"/>
    </location>
</feature>
<protein>
    <submittedName>
        <fullName evidence="4">Acyl-CoA dehydrogenase</fullName>
    </submittedName>
</protein>
<dbReference type="InterPro" id="IPR013786">
    <property type="entry name" value="AcylCoA_DH/ox_N"/>
</dbReference>
<dbReference type="Proteomes" id="UP001139493">
    <property type="component" value="Unassembled WGS sequence"/>
</dbReference>
<dbReference type="Pfam" id="PF02771">
    <property type="entry name" value="Acyl-CoA_dh_N"/>
    <property type="match status" value="1"/>
</dbReference>
<dbReference type="Gene3D" id="2.40.110.10">
    <property type="entry name" value="Butyryl-CoA Dehydrogenase, subunit A, domain 2"/>
    <property type="match status" value="1"/>
</dbReference>